<protein>
    <submittedName>
        <fullName evidence="3">SDR family NAD(P)-dependent oxidoreductase</fullName>
    </submittedName>
</protein>
<dbReference type="PANTHER" id="PTHR42879">
    <property type="entry name" value="3-OXOACYL-(ACYL-CARRIER-PROTEIN) REDUCTASE"/>
    <property type="match status" value="1"/>
</dbReference>
<dbReference type="SUPFAM" id="SSF51735">
    <property type="entry name" value="NAD(P)-binding Rossmann-fold domains"/>
    <property type="match status" value="1"/>
</dbReference>
<feature type="compositionally biased region" description="Polar residues" evidence="2">
    <location>
        <begin position="101"/>
        <end position="116"/>
    </location>
</feature>
<name>A0A9Q9MPJ6_9ACTN</name>
<reference evidence="3" key="1">
    <citation type="submission" date="2021-04" db="EMBL/GenBank/DDBJ databases">
        <title>Dactylosporangium aurantiacum NRRL B-8018 full assembly.</title>
        <authorList>
            <person name="Hartkoorn R.C."/>
            <person name="Beaudoing E."/>
            <person name="Hot D."/>
        </authorList>
    </citation>
    <scope>NUCLEOTIDE SEQUENCE</scope>
    <source>
        <strain evidence="3">NRRL B-8018</strain>
    </source>
</reference>
<sequence length="116" mass="11515">MTAVLLTGATSGLGRWLAPRLGQAGLTVLLHGRDAGKVERGVAEVEEAGGAAEGFVADLASLADVDRLAGAVRDRDDLTILVNNAGVGFGARASSGRRAPTGTSCAGPSTSSRPSG</sequence>
<evidence type="ECO:0000256" key="1">
    <source>
        <dbReference type="ARBA" id="ARBA00006484"/>
    </source>
</evidence>
<dbReference type="Proteomes" id="UP001058003">
    <property type="component" value="Chromosome"/>
</dbReference>
<keyword evidence="4" id="KW-1185">Reference proteome</keyword>
<dbReference type="KEGG" id="daur:Daura_11195"/>
<evidence type="ECO:0000256" key="2">
    <source>
        <dbReference type="SAM" id="MobiDB-lite"/>
    </source>
</evidence>
<dbReference type="InterPro" id="IPR036291">
    <property type="entry name" value="NAD(P)-bd_dom_sf"/>
</dbReference>
<dbReference type="PANTHER" id="PTHR42879:SF2">
    <property type="entry name" value="3-OXOACYL-[ACYL-CARRIER-PROTEIN] REDUCTASE FABG"/>
    <property type="match status" value="1"/>
</dbReference>
<dbReference type="Pfam" id="PF00106">
    <property type="entry name" value="adh_short"/>
    <property type="match status" value="1"/>
</dbReference>
<evidence type="ECO:0000313" key="3">
    <source>
        <dbReference type="EMBL" id="UWZ56682.1"/>
    </source>
</evidence>
<comment type="similarity">
    <text evidence="1">Belongs to the short-chain dehydrogenases/reductases (SDR) family.</text>
</comment>
<accession>A0A9Q9MPJ6</accession>
<dbReference type="PRINTS" id="PR00081">
    <property type="entry name" value="GDHRDH"/>
</dbReference>
<dbReference type="Gene3D" id="3.40.50.720">
    <property type="entry name" value="NAD(P)-binding Rossmann-like Domain"/>
    <property type="match status" value="1"/>
</dbReference>
<dbReference type="InterPro" id="IPR050259">
    <property type="entry name" value="SDR"/>
</dbReference>
<gene>
    <name evidence="3" type="ORF">Daura_11195</name>
</gene>
<feature type="region of interest" description="Disordered" evidence="2">
    <location>
        <begin position="89"/>
        <end position="116"/>
    </location>
</feature>
<dbReference type="InterPro" id="IPR002347">
    <property type="entry name" value="SDR_fam"/>
</dbReference>
<organism evidence="3 4">
    <name type="scientific">Dactylosporangium aurantiacum</name>
    <dbReference type="NCBI Taxonomy" id="35754"/>
    <lineage>
        <taxon>Bacteria</taxon>
        <taxon>Bacillati</taxon>
        <taxon>Actinomycetota</taxon>
        <taxon>Actinomycetes</taxon>
        <taxon>Micromonosporales</taxon>
        <taxon>Micromonosporaceae</taxon>
        <taxon>Dactylosporangium</taxon>
    </lineage>
</organism>
<dbReference type="EMBL" id="CP073767">
    <property type="protein sequence ID" value="UWZ56682.1"/>
    <property type="molecule type" value="Genomic_DNA"/>
</dbReference>
<proteinExistence type="inferred from homology"/>
<dbReference type="RefSeq" id="WP_211273648.1">
    <property type="nucleotide sequence ID" value="NZ_CP073767.1"/>
</dbReference>
<evidence type="ECO:0000313" key="4">
    <source>
        <dbReference type="Proteomes" id="UP001058003"/>
    </source>
</evidence>
<dbReference type="AlphaFoldDB" id="A0A9Q9MPJ6"/>